<dbReference type="SUPFAM" id="SSF55620">
    <property type="entry name" value="Tetrahydrobiopterin biosynthesis enzymes-like"/>
    <property type="match status" value="1"/>
</dbReference>
<feature type="binding site" evidence="8">
    <location>
        <position position="89"/>
    </location>
    <ligand>
        <name>Zn(2+)</name>
        <dbReference type="ChEBI" id="CHEBI:29105"/>
    </ligand>
</feature>
<proteinExistence type="inferred from homology"/>
<dbReference type="GO" id="GO:0046654">
    <property type="term" value="P:tetrahydrofolate biosynthetic process"/>
    <property type="evidence" value="ECO:0007669"/>
    <property type="project" value="UniProtKB-UniRule"/>
</dbReference>
<dbReference type="OrthoDB" id="9801207at2"/>
<dbReference type="GO" id="GO:0005525">
    <property type="term" value="F:GTP binding"/>
    <property type="evidence" value="ECO:0007669"/>
    <property type="project" value="UniProtKB-KW"/>
</dbReference>
<keyword evidence="6 8" id="KW-0378">Hydrolase</keyword>
<dbReference type="InterPro" id="IPR020602">
    <property type="entry name" value="GTP_CycHdrlase_I_dom"/>
</dbReference>
<evidence type="ECO:0000256" key="7">
    <source>
        <dbReference type="ARBA" id="ARBA00023134"/>
    </source>
</evidence>
<dbReference type="GO" id="GO:0005737">
    <property type="term" value="C:cytoplasm"/>
    <property type="evidence" value="ECO:0007669"/>
    <property type="project" value="TreeGrafter"/>
</dbReference>
<reference evidence="10 11" key="1">
    <citation type="submission" date="2018-03" db="EMBL/GenBank/DDBJ databases">
        <title>A gene transfer event suggests a long-term partnership between eustigmatophyte algae and a novel lineage of endosymbiotic bacteria.</title>
        <authorList>
            <person name="Yurchenko T."/>
            <person name="Sevcikova T."/>
            <person name="Pribyl P."/>
            <person name="El Karkouri K."/>
            <person name="Klimes V."/>
            <person name="Amaral R."/>
            <person name="Zbrankova V."/>
            <person name="Kim E."/>
            <person name="Raoult D."/>
            <person name="Santos L.M.A."/>
            <person name="Elias M."/>
        </authorList>
    </citation>
    <scope>NUCLEOTIDE SEQUENCE [LARGE SCALE GENOMIC DNA]</scope>
    <source>
        <strain evidence="10">CCALA 838</strain>
    </source>
</reference>
<feature type="domain" description="GTP cyclohydrolase I" evidence="9">
    <location>
        <begin position="20"/>
        <end position="194"/>
    </location>
</feature>
<dbReference type="AlphaFoldDB" id="A0A2P1P7C0"/>
<dbReference type="GO" id="GO:0003934">
    <property type="term" value="F:GTP cyclohydrolase I activity"/>
    <property type="evidence" value="ECO:0007669"/>
    <property type="project" value="UniProtKB-UniRule"/>
</dbReference>
<sequence>MKTKISKLIKPLPSRDDALRAVSTLLEYIGVDLENEHFKDTPRRVVDSFEEIYGGYKLLASDILKSKVYKKNNYDQPILLKDIEFTSTCAHHMLPIVGTVSVSYIPGDAIVGISKIARIIDVFAKRLQIQEDMTTEIAEHIARGLKAKGVAVKISAEHYCMISRGVKRKGSKLDTYHFTGLFADNHSIQTNFIHANA</sequence>
<keyword evidence="7 8" id="KW-0342">GTP-binding</keyword>
<feature type="binding site" evidence="8">
    <location>
        <position position="160"/>
    </location>
    <ligand>
        <name>Zn(2+)</name>
        <dbReference type="ChEBI" id="CHEBI:29105"/>
    </ligand>
</feature>
<dbReference type="InterPro" id="IPR001474">
    <property type="entry name" value="GTP_CycHdrlase_I"/>
</dbReference>
<keyword evidence="8" id="KW-0547">Nucleotide-binding</keyword>
<dbReference type="NCBIfam" id="NF006825">
    <property type="entry name" value="PRK09347.1-2"/>
    <property type="match status" value="1"/>
</dbReference>
<dbReference type="PANTHER" id="PTHR11109:SF7">
    <property type="entry name" value="GTP CYCLOHYDROLASE 1"/>
    <property type="match status" value="1"/>
</dbReference>
<evidence type="ECO:0000256" key="5">
    <source>
        <dbReference type="ARBA" id="ARBA00022563"/>
    </source>
</evidence>
<evidence type="ECO:0000256" key="4">
    <source>
        <dbReference type="ARBA" id="ARBA00011857"/>
    </source>
</evidence>
<name>A0A2P1P7C0_9RICK</name>
<dbReference type="GO" id="GO:0006730">
    <property type="term" value="P:one-carbon metabolic process"/>
    <property type="evidence" value="ECO:0007669"/>
    <property type="project" value="UniProtKB-UniRule"/>
</dbReference>
<comment type="subunit">
    <text evidence="4">Toroid-shaped homodecamer, composed of two pentamers of five dimers.</text>
</comment>
<dbReference type="InterPro" id="IPR043134">
    <property type="entry name" value="GTP-CH-I_N"/>
</dbReference>
<comment type="catalytic activity">
    <reaction evidence="1 8">
        <text>GTP + H2O = 7,8-dihydroneopterin 3'-triphosphate + formate + H(+)</text>
        <dbReference type="Rhea" id="RHEA:17473"/>
        <dbReference type="ChEBI" id="CHEBI:15377"/>
        <dbReference type="ChEBI" id="CHEBI:15378"/>
        <dbReference type="ChEBI" id="CHEBI:15740"/>
        <dbReference type="ChEBI" id="CHEBI:37565"/>
        <dbReference type="ChEBI" id="CHEBI:58462"/>
        <dbReference type="EC" id="3.5.4.16"/>
    </reaction>
</comment>
<dbReference type="GO" id="GO:0006729">
    <property type="term" value="P:tetrahydrobiopterin biosynthetic process"/>
    <property type="evidence" value="ECO:0007669"/>
    <property type="project" value="TreeGrafter"/>
</dbReference>
<dbReference type="NCBIfam" id="NF006826">
    <property type="entry name" value="PRK09347.1-3"/>
    <property type="match status" value="1"/>
</dbReference>
<comment type="pathway">
    <text evidence="2 8">Cofactor biosynthesis; 7,8-dihydroneopterin triphosphate biosynthesis; 7,8-dihydroneopterin triphosphate from GTP: step 1/1.</text>
</comment>
<dbReference type="EMBL" id="CP027845">
    <property type="protein sequence ID" value="AVP87168.1"/>
    <property type="molecule type" value="Genomic_DNA"/>
</dbReference>
<keyword evidence="11" id="KW-1185">Reference proteome</keyword>
<gene>
    <name evidence="8" type="primary">folE</name>
    <name evidence="10" type="ORF">phytr_2100</name>
</gene>
<dbReference type="KEGG" id="ptc:phytr_2100"/>
<organism evidence="10 11">
    <name type="scientific">Candidatus Phycorickettsia trachydisci</name>
    <dbReference type="NCBI Taxonomy" id="2115978"/>
    <lineage>
        <taxon>Bacteria</taxon>
        <taxon>Pseudomonadati</taxon>
        <taxon>Pseudomonadota</taxon>
        <taxon>Alphaproteobacteria</taxon>
        <taxon>Rickettsiales</taxon>
        <taxon>Rickettsiaceae</taxon>
        <taxon>Candidatus Phycorickettsia</taxon>
    </lineage>
</organism>
<accession>A0A2P1P7C0</accession>
<keyword evidence="8" id="KW-0479">Metal-binding</keyword>
<dbReference type="UniPathway" id="UPA00848">
    <property type="reaction ID" value="UER00151"/>
</dbReference>
<dbReference type="GO" id="GO:0008270">
    <property type="term" value="F:zinc ion binding"/>
    <property type="evidence" value="ECO:0007669"/>
    <property type="project" value="UniProtKB-UniRule"/>
</dbReference>
<evidence type="ECO:0000256" key="2">
    <source>
        <dbReference type="ARBA" id="ARBA00005080"/>
    </source>
</evidence>
<dbReference type="RefSeq" id="WP_106874040.1">
    <property type="nucleotide sequence ID" value="NZ_CP027845.1"/>
</dbReference>
<dbReference type="InterPro" id="IPR043133">
    <property type="entry name" value="GTP-CH-I_C/QueF"/>
</dbReference>
<dbReference type="Proteomes" id="UP000241762">
    <property type="component" value="Chromosome"/>
</dbReference>
<comment type="similarity">
    <text evidence="3 8">Belongs to the GTP cyclohydrolase I family.</text>
</comment>
<feature type="binding site" evidence="8">
    <location>
        <position position="92"/>
    </location>
    <ligand>
        <name>Zn(2+)</name>
        <dbReference type="ChEBI" id="CHEBI:29105"/>
    </ligand>
</feature>
<protein>
    <recommendedName>
        <fullName evidence="8">GTP cyclohydrolase 1</fullName>
        <ecNumber evidence="8">3.5.4.16</ecNumber>
    </recommendedName>
    <alternativeName>
        <fullName evidence="8">GTP cyclohydrolase I</fullName>
        <shortName evidence="8">GTP-CH-I</shortName>
    </alternativeName>
</protein>
<dbReference type="EC" id="3.5.4.16" evidence="8"/>
<dbReference type="Pfam" id="PF01227">
    <property type="entry name" value="GTP_cyclohydroI"/>
    <property type="match status" value="1"/>
</dbReference>
<dbReference type="Gene3D" id="3.30.1130.10">
    <property type="match status" value="1"/>
</dbReference>
<keyword evidence="8" id="KW-0862">Zinc</keyword>
<dbReference type="HAMAP" id="MF_00223">
    <property type="entry name" value="FolE"/>
    <property type="match status" value="1"/>
</dbReference>
<evidence type="ECO:0000256" key="1">
    <source>
        <dbReference type="ARBA" id="ARBA00001052"/>
    </source>
</evidence>
<dbReference type="FunFam" id="3.30.1130.10:FF:000001">
    <property type="entry name" value="GTP cyclohydrolase 1"/>
    <property type="match status" value="1"/>
</dbReference>
<evidence type="ECO:0000259" key="9">
    <source>
        <dbReference type="Pfam" id="PF01227"/>
    </source>
</evidence>
<dbReference type="PANTHER" id="PTHR11109">
    <property type="entry name" value="GTP CYCLOHYDROLASE I"/>
    <property type="match status" value="1"/>
</dbReference>
<evidence type="ECO:0000313" key="10">
    <source>
        <dbReference type="EMBL" id="AVP87168.1"/>
    </source>
</evidence>
<evidence type="ECO:0000313" key="11">
    <source>
        <dbReference type="Proteomes" id="UP000241762"/>
    </source>
</evidence>
<evidence type="ECO:0000256" key="8">
    <source>
        <dbReference type="HAMAP-Rule" id="MF_00223"/>
    </source>
</evidence>
<comment type="subunit">
    <text evidence="8">Homopolymer.</text>
</comment>
<evidence type="ECO:0000256" key="6">
    <source>
        <dbReference type="ARBA" id="ARBA00022801"/>
    </source>
</evidence>
<keyword evidence="5 8" id="KW-0554">One-carbon metabolism</keyword>
<evidence type="ECO:0000256" key="3">
    <source>
        <dbReference type="ARBA" id="ARBA00008085"/>
    </source>
</evidence>
<dbReference type="Gene3D" id="1.10.286.10">
    <property type="match status" value="1"/>
</dbReference>